<protein>
    <submittedName>
        <fullName evidence="1">Uncharacterized protein</fullName>
    </submittedName>
</protein>
<sequence length="216" mass="24970">MQRGKTASLKEQIEKLKVRGLGVEKQKDDNHSRGRCSAVMDPSFYKKFKIMGDQEQILNILTELYIIAEVKLTLGTKGLFSCLYKHGVEDTWRAVVETMKGRATTSTDVSLKYELEKMEKWLDNVEPLAKETYQVLVVHQRQKIPKSEGEFHFEILPNRFGSILIKLSKLRLNWRAVASLEHSKLLDDADKQELDFVEILIKEIYDCVVVQQVLLE</sequence>
<dbReference type="AlphaFoldDB" id="A0AAW1XM67"/>
<dbReference type="Proteomes" id="UP001457282">
    <property type="component" value="Unassembled WGS sequence"/>
</dbReference>
<accession>A0AAW1XM67</accession>
<evidence type="ECO:0000313" key="2">
    <source>
        <dbReference type="Proteomes" id="UP001457282"/>
    </source>
</evidence>
<proteinExistence type="predicted"/>
<reference evidence="1 2" key="1">
    <citation type="journal article" date="2023" name="G3 (Bethesda)">
        <title>A chromosome-length genome assembly and annotation of blackberry (Rubus argutus, cv. 'Hillquist').</title>
        <authorList>
            <person name="Bruna T."/>
            <person name="Aryal R."/>
            <person name="Dudchenko O."/>
            <person name="Sargent D.J."/>
            <person name="Mead D."/>
            <person name="Buti M."/>
            <person name="Cavallini A."/>
            <person name="Hytonen T."/>
            <person name="Andres J."/>
            <person name="Pham M."/>
            <person name="Weisz D."/>
            <person name="Mascagni F."/>
            <person name="Usai G."/>
            <person name="Natali L."/>
            <person name="Bassil N."/>
            <person name="Fernandez G.E."/>
            <person name="Lomsadze A."/>
            <person name="Armour M."/>
            <person name="Olukolu B."/>
            <person name="Poorten T."/>
            <person name="Britton C."/>
            <person name="Davik J."/>
            <person name="Ashrafi H."/>
            <person name="Aiden E.L."/>
            <person name="Borodovsky M."/>
            <person name="Worthington M."/>
        </authorList>
    </citation>
    <scope>NUCLEOTIDE SEQUENCE [LARGE SCALE GENOMIC DNA]</scope>
    <source>
        <strain evidence="1">PI 553951</strain>
    </source>
</reference>
<name>A0AAW1XM67_RUBAR</name>
<keyword evidence="2" id="KW-1185">Reference proteome</keyword>
<gene>
    <name evidence="1" type="ORF">M0R45_013807</name>
</gene>
<organism evidence="1 2">
    <name type="scientific">Rubus argutus</name>
    <name type="common">Southern blackberry</name>
    <dbReference type="NCBI Taxonomy" id="59490"/>
    <lineage>
        <taxon>Eukaryota</taxon>
        <taxon>Viridiplantae</taxon>
        <taxon>Streptophyta</taxon>
        <taxon>Embryophyta</taxon>
        <taxon>Tracheophyta</taxon>
        <taxon>Spermatophyta</taxon>
        <taxon>Magnoliopsida</taxon>
        <taxon>eudicotyledons</taxon>
        <taxon>Gunneridae</taxon>
        <taxon>Pentapetalae</taxon>
        <taxon>rosids</taxon>
        <taxon>fabids</taxon>
        <taxon>Rosales</taxon>
        <taxon>Rosaceae</taxon>
        <taxon>Rosoideae</taxon>
        <taxon>Rosoideae incertae sedis</taxon>
        <taxon>Rubus</taxon>
    </lineage>
</organism>
<comment type="caution">
    <text evidence="1">The sequence shown here is derived from an EMBL/GenBank/DDBJ whole genome shotgun (WGS) entry which is preliminary data.</text>
</comment>
<dbReference type="EMBL" id="JBEDUW010000003">
    <property type="protein sequence ID" value="KAK9936988.1"/>
    <property type="molecule type" value="Genomic_DNA"/>
</dbReference>
<evidence type="ECO:0000313" key="1">
    <source>
        <dbReference type="EMBL" id="KAK9936988.1"/>
    </source>
</evidence>